<evidence type="ECO:0000313" key="1">
    <source>
        <dbReference type="EMBL" id="MFF0546860.1"/>
    </source>
</evidence>
<dbReference type="EMBL" id="JBIAMX010000028">
    <property type="protein sequence ID" value="MFF0546860.1"/>
    <property type="molecule type" value="Genomic_DNA"/>
</dbReference>
<dbReference type="Proteomes" id="UP001601444">
    <property type="component" value="Unassembled WGS sequence"/>
</dbReference>
<dbReference type="RefSeq" id="WP_387703045.1">
    <property type="nucleotide sequence ID" value="NZ_JBIAMX010000028.1"/>
</dbReference>
<organism evidence="1 2">
    <name type="scientific">Nocardia thailandica</name>
    <dbReference type="NCBI Taxonomy" id="257275"/>
    <lineage>
        <taxon>Bacteria</taxon>
        <taxon>Bacillati</taxon>
        <taxon>Actinomycetota</taxon>
        <taxon>Actinomycetes</taxon>
        <taxon>Mycobacteriales</taxon>
        <taxon>Nocardiaceae</taxon>
        <taxon>Nocardia</taxon>
    </lineage>
</organism>
<name>A0ABW6PWQ1_9NOCA</name>
<protein>
    <recommendedName>
        <fullName evidence="3">STAS domain-containing protein</fullName>
    </recommendedName>
</protein>
<gene>
    <name evidence="1" type="ORF">ACFYTF_28890</name>
</gene>
<reference evidence="1 2" key="1">
    <citation type="submission" date="2024-10" db="EMBL/GenBank/DDBJ databases">
        <title>The Natural Products Discovery Center: Release of the First 8490 Sequenced Strains for Exploring Actinobacteria Biosynthetic Diversity.</title>
        <authorList>
            <person name="Kalkreuter E."/>
            <person name="Kautsar S.A."/>
            <person name="Yang D."/>
            <person name="Bader C.D."/>
            <person name="Teijaro C.N."/>
            <person name="Fluegel L."/>
            <person name="Davis C.M."/>
            <person name="Simpson J.R."/>
            <person name="Lauterbach L."/>
            <person name="Steele A.D."/>
            <person name="Gui C."/>
            <person name="Meng S."/>
            <person name="Li G."/>
            <person name="Viehrig K."/>
            <person name="Ye F."/>
            <person name="Su P."/>
            <person name="Kiefer A.F."/>
            <person name="Nichols A."/>
            <person name="Cepeda A.J."/>
            <person name="Yan W."/>
            <person name="Fan B."/>
            <person name="Jiang Y."/>
            <person name="Adhikari A."/>
            <person name="Zheng C.-J."/>
            <person name="Schuster L."/>
            <person name="Cowan T.M."/>
            <person name="Smanski M.J."/>
            <person name="Chevrette M.G."/>
            <person name="De Carvalho L.P.S."/>
            <person name="Shen B."/>
        </authorList>
    </citation>
    <scope>NUCLEOTIDE SEQUENCE [LARGE SCALE GENOMIC DNA]</scope>
    <source>
        <strain evidence="1 2">NPDC004045</strain>
    </source>
</reference>
<comment type="caution">
    <text evidence="1">The sequence shown here is derived from an EMBL/GenBank/DDBJ whole genome shotgun (WGS) entry which is preliminary data.</text>
</comment>
<evidence type="ECO:0008006" key="3">
    <source>
        <dbReference type="Google" id="ProtNLM"/>
    </source>
</evidence>
<accession>A0ABW6PWQ1</accession>
<proteinExistence type="predicted"/>
<evidence type="ECO:0000313" key="2">
    <source>
        <dbReference type="Proteomes" id="UP001601444"/>
    </source>
</evidence>
<keyword evidence="2" id="KW-1185">Reference proteome</keyword>
<sequence length="107" mass="11364">MAVRREGQWLVADRSAHCAFEVVPGKFRLSFRSEVLVSARAAVAGLTLAEIAARWGRGLWVDTPNSRMAWEMLGIQASVLGLDALDAVMRSQAGEVPANAAALGVSA</sequence>